<accession>A0A0G4KBL3</accession>
<keyword evidence="1" id="KW-0812">Transmembrane</keyword>
<dbReference type="AlphaFoldDB" id="A0A0G4KBL3"/>
<name>A0A0G4KBL3_9FLOR</name>
<evidence type="ECO:0000313" key="3">
    <source>
        <dbReference type="Proteomes" id="UP000307987"/>
    </source>
</evidence>
<dbReference type="EMBL" id="LN833431">
    <property type="protein sequence ID" value="CRF40105.1"/>
    <property type="molecule type" value="Genomic_DNA"/>
</dbReference>
<sequence length="269" mass="32138">MIYKNNFFITKYSYSPITQYHKIKTSVKVYCVFGVLLFAPYILSNQIINCILILFLVIEINTFRELLYSYNLKKVQFIVSMIYYIISINQRKIYKYTNLSYRNKQLSRLKLAYFLKISWMNLNKNTINLKQCFILCNIPNYVSRIISVYIMLNSAIKILYLCTKYESALEVVINSLNKTKKKFQLHCKDYMIHLCLGYVFLQELAICLININFGVQIKNINLVNQNKYNLDLTLIKYLMILVNNQIHYSLILWNRNVLYANFEHLKVYN</sequence>
<feature type="transmembrane region" description="Helical" evidence="1">
    <location>
        <begin position="29"/>
        <end position="58"/>
    </location>
</feature>
<proteinExistence type="predicted"/>
<feature type="transmembrane region" description="Helical" evidence="1">
    <location>
        <begin position="70"/>
        <end position="86"/>
    </location>
</feature>
<evidence type="ECO:0000256" key="1">
    <source>
        <dbReference type="SAM" id="Phobius"/>
    </source>
</evidence>
<feature type="transmembrane region" description="Helical" evidence="1">
    <location>
        <begin position="190"/>
        <end position="214"/>
    </location>
</feature>
<geneLocation type="plastid" evidence="2"/>
<gene>
    <name evidence="2" type="primary">orf269</name>
</gene>
<dbReference type="Proteomes" id="UP000307987">
    <property type="component" value="Plastid JFC0032_plastid"/>
</dbReference>
<protein>
    <submittedName>
        <fullName evidence="2">Uncharacterized protein</fullName>
    </submittedName>
</protein>
<keyword evidence="2" id="KW-0934">Plastid</keyword>
<keyword evidence="1" id="KW-0472">Membrane</keyword>
<evidence type="ECO:0000313" key="2">
    <source>
        <dbReference type="EMBL" id="CRF40105.1"/>
    </source>
</evidence>
<keyword evidence="1" id="KW-1133">Transmembrane helix</keyword>
<feature type="transmembrane region" description="Helical" evidence="1">
    <location>
        <begin position="234"/>
        <end position="253"/>
    </location>
</feature>
<reference evidence="3" key="1">
    <citation type="journal article" date="2017" name="BMC Genomics">
        <title>Complete chloroplast genome of Gracilaria firma (Gracilariaceae, Rhodophyta), with discussion on the use of chloroplast phylogenomics in the subclass Rhodymeniophycidae.</title>
        <authorList>
            <person name="Ng P.K."/>
            <person name="Lin S.M."/>
            <person name="Lim P.E."/>
            <person name="Liu L.C."/>
            <person name="Chen C.M."/>
            <person name="Pai T.W."/>
        </authorList>
    </citation>
    <scope>NUCLEOTIDE SEQUENCE [LARGE SCALE GENOMIC DNA]</scope>
</reference>
<organism evidence="2 3">
    <name type="scientific">Laurencia snackeyi</name>
    <dbReference type="NCBI Taxonomy" id="1858662"/>
    <lineage>
        <taxon>Eukaryota</taxon>
        <taxon>Rhodophyta</taxon>
        <taxon>Florideophyceae</taxon>
        <taxon>Rhodymeniophycidae</taxon>
        <taxon>Ceramiales</taxon>
        <taxon>Rhodomelaceae</taxon>
        <taxon>Laurencieae</taxon>
        <taxon>Laurencia</taxon>
    </lineage>
</organism>